<evidence type="ECO:0000256" key="7">
    <source>
        <dbReference type="RuleBase" id="RU365041"/>
    </source>
</evidence>
<dbReference type="AlphaFoldDB" id="A0A533I400"/>
<dbReference type="EMBL" id="VAFL01000013">
    <property type="protein sequence ID" value="TKW65475.1"/>
    <property type="molecule type" value="Genomic_DNA"/>
</dbReference>
<protein>
    <recommendedName>
        <fullName evidence="7">Protein MgtC</fullName>
    </recommendedName>
</protein>
<feature type="transmembrane region" description="Helical" evidence="7">
    <location>
        <begin position="65"/>
        <end position="89"/>
    </location>
</feature>
<evidence type="ECO:0000256" key="6">
    <source>
        <dbReference type="ARBA" id="ARBA00023136"/>
    </source>
</evidence>
<name>A0A533I400_PARDE</name>
<evidence type="ECO:0000256" key="1">
    <source>
        <dbReference type="ARBA" id="ARBA00004651"/>
    </source>
</evidence>
<keyword evidence="7" id="KW-0997">Cell inner membrane</keyword>
<comment type="subcellular location">
    <subcellularLocation>
        <location evidence="7">Cell inner membrane</location>
        <topology evidence="7">Multi-pass membrane protein</topology>
    </subcellularLocation>
    <subcellularLocation>
        <location evidence="1">Cell membrane</location>
        <topology evidence="1">Multi-pass membrane protein</topology>
    </subcellularLocation>
</comment>
<sequence>MMSSLTEASCFSPKPVNQTYGNLHGARWKMIDFSEFILRVLFAGGGGLVVGLDREIKGKPLGAGTYVLVAIGSAALMVVTLSFALSGLAEDEAMTVDPTRLIQGIVGGIGFLDAGAIMSPGDNGRLKGIRSVAAIWAVGSIGIACGLGYLKEAAFISALIFVVLNIFDWLHIRGQE</sequence>
<feature type="transmembrane region" description="Helical" evidence="7">
    <location>
        <begin position="36"/>
        <end position="53"/>
    </location>
</feature>
<gene>
    <name evidence="9" type="ORF">DI616_15005</name>
</gene>
<feature type="domain" description="MgtC/SapB/SrpB/YhiD N-terminal" evidence="8">
    <location>
        <begin position="42"/>
        <end position="171"/>
    </location>
</feature>
<keyword evidence="4 7" id="KW-0812">Transmembrane</keyword>
<keyword evidence="5 7" id="KW-1133">Transmembrane helix</keyword>
<evidence type="ECO:0000256" key="2">
    <source>
        <dbReference type="ARBA" id="ARBA00009298"/>
    </source>
</evidence>
<dbReference type="PANTHER" id="PTHR33778">
    <property type="entry name" value="PROTEIN MGTC"/>
    <property type="match status" value="1"/>
</dbReference>
<dbReference type="InterPro" id="IPR003416">
    <property type="entry name" value="MgtC/SapB/SrpB/YhiD_fam"/>
</dbReference>
<accession>A0A533I400</accession>
<feature type="transmembrane region" description="Helical" evidence="7">
    <location>
        <begin position="155"/>
        <end position="172"/>
    </location>
</feature>
<evidence type="ECO:0000313" key="9">
    <source>
        <dbReference type="EMBL" id="TKW65475.1"/>
    </source>
</evidence>
<feature type="transmembrane region" description="Helical" evidence="7">
    <location>
        <begin position="101"/>
        <end position="119"/>
    </location>
</feature>
<comment type="caution">
    <text evidence="9">The sequence shown here is derived from an EMBL/GenBank/DDBJ whole genome shotgun (WGS) entry which is preliminary data.</text>
</comment>
<keyword evidence="6 7" id="KW-0472">Membrane</keyword>
<dbReference type="GO" id="GO:0005886">
    <property type="term" value="C:plasma membrane"/>
    <property type="evidence" value="ECO:0007669"/>
    <property type="project" value="UniProtKB-SubCell"/>
</dbReference>
<evidence type="ECO:0000256" key="4">
    <source>
        <dbReference type="ARBA" id="ARBA00022692"/>
    </source>
</evidence>
<feature type="transmembrane region" description="Helical" evidence="7">
    <location>
        <begin position="131"/>
        <end position="149"/>
    </location>
</feature>
<organism evidence="9 10">
    <name type="scientific">Paracoccus denitrificans</name>
    <dbReference type="NCBI Taxonomy" id="266"/>
    <lineage>
        <taxon>Bacteria</taxon>
        <taxon>Pseudomonadati</taxon>
        <taxon>Pseudomonadota</taxon>
        <taxon>Alphaproteobacteria</taxon>
        <taxon>Rhodobacterales</taxon>
        <taxon>Paracoccaceae</taxon>
        <taxon>Paracoccus</taxon>
    </lineage>
</organism>
<evidence type="ECO:0000259" key="8">
    <source>
        <dbReference type="Pfam" id="PF02308"/>
    </source>
</evidence>
<evidence type="ECO:0000313" key="10">
    <source>
        <dbReference type="Proteomes" id="UP000315344"/>
    </source>
</evidence>
<dbReference type="Proteomes" id="UP000315344">
    <property type="component" value="Unassembled WGS sequence"/>
</dbReference>
<dbReference type="PRINTS" id="PR01837">
    <property type="entry name" value="MGTCSAPBPROT"/>
</dbReference>
<dbReference type="InterPro" id="IPR049177">
    <property type="entry name" value="MgtC_SapB_SrpB_YhiD_N"/>
</dbReference>
<dbReference type="PANTHER" id="PTHR33778:SF1">
    <property type="entry name" value="MAGNESIUM TRANSPORTER YHID-RELATED"/>
    <property type="match status" value="1"/>
</dbReference>
<evidence type="ECO:0000256" key="3">
    <source>
        <dbReference type="ARBA" id="ARBA00022475"/>
    </source>
</evidence>
<evidence type="ECO:0000256" key="5">
    <source>
        <dbReference type="ARBA" id="ARBA00022989"/>
    </source>
</evidence>
<keyword evidence="3" id="KW-1003">Cell membrane</keyword>
<proteinExistence type="inferred from homology"/>
<dbReference type="Pfam" id="PF02308">
    <property type="entry name" value="MgtC"/>
    <property type="match status" value="1"/>
</dbReference>
<reference evidence="9 10" key="1">
    <citation type="journal article" date="2017" name="Nat. Commun.">
        <title>In situ click chemistry generation of cyclooxygenase-2 inhibitors.</title>
        <authorList>
            <person name="Bhardwaj A."/>
            <person name="Kaur J."/>
            <person name="Wuest M."/>
            <person name="Wuest F."/>
        </authorList>
    </citation>
    <scope>NUCLEOTIDE SEQUENCE [LARGE SCALE GENOMIC DNA]</scope>
    <source>
        <strain evidence="9">S2_012_000_R3_94</strain>
    </source>
</reference>
<comment type="similarity">
    <text evidence="2 7">Belongs to the MgtC/SapB family.</text>
</comment>